<reference evidence="1" key="1">
    <citation type="journal article" date="2023" name="Mol. Ecol. Resour.">
        <title>Chromosome-level genome assembly of a triploid poplar Populus alba 'Berolinensis'.</title>
        <authorList>
            <person name="Chen S."/>
            <person name="Yu Y."/>
            <person name="Wang X."/>
            <person name="Wang S."/>
            <person name="Zhang T."/>
            <person name="Zhou Y."/>
            <person name="He R."/>
            <person name="Meng N."/>
            <person name="Wang Y."/>
            <person name="Liu W."/>
            <person name="Liu Z."/>
            <person name="Liu J."/>
            <person name="Guo Q."/>
            <person name="Huang H."/>
            <person name="Sederoff R.R."/>
            <person name="Wang G."/>
            <person name="Qu G."/>
            <person name="Chen S."/>
        </authorList>
    </citation>
    <scope>NUCLEOTIDE SEQUENCE</scope>
    <source>
        <strain evidence="1">SC-2020</strain>
    </source>
</reference>
<evidence type="ECO:0000313" key="2">
    <source>
        <dbReference type="Proteomes" id="UP001164929"/>
    </source>
</evidence>
<dbReference type="AlphaFoldDB" id="A0AAD6Q8F6"/>
<sequence length="72" mass="7724">MFDRSTWIPVLSGSNSLILSAAQAAMSTFLCTRQAAKSDPQITSLGSIGILFMRLRASLSNPARPSKSTMHP</sequence>
<comment type="caution">
    <text evidence="1">The sequence shown here is derived from an EMBL/GenBank/DDBJ whole genome shotgun (WGS) entry which is preliminary data.</text>
</comment>
<gene>
    <name evidence="1" type="ORF">NC653_024936</name>
</gene>
<dbReference type="EMBL" id="JAQIZT010000010">
    <property type="protein sequence ID" value="KAJ6981680.1"/>
    <property type="molecule type" value="Genomic_DNA"/>
</dbReference>
<proteinExistence type="predicted"/>
<protein>
    <submittedName>
        <fullName evidence="1">Uncharacterized protein</fullName>
    </submittedName>
</protein>
<accession>A0AAD6Q8F6</accession>
<dbReference type="Proteomes" id="UP001164929">
    <property type="component" value="Chromosome 10"/>
</dbReference>
<keyword evidence="2" id="KW-1185">Reference proteome</keyword>
<evidence type="ECO:0000313" key="1">
    <source>
        <dbReference type="EMBL" id="KAJ6981680.1"/>
    </source>
</evidence>
<name>A0AAD6Q8F6_9ROSI</name>
<organism evidence="1 2">
    <name type="scientific">Populus alba x Populus x berolinensis</name>
    <dbReference type="NCBI Taxonomy" id="444605"/>
    <lineage>
        <taxon>Eukaryota</taxon>
        <taxon>Viridiplantae</taxon>
        <taxon>Streptophyta</taxon>
        <taxon>Embryophyta</taxon>
        <taxon>Tracheophyta</taxon>
        <taxon>Spermatophyta</taxon>
        <taxon>Magnoliopsida</taxon>
        <taxon>eudicotyledons</taxon>
        <taxon>Gunneridae</taxon>
        <taxon>Pentapetalae</taxon>
        <taxon>rosids</taxon>
        <taxon>fabids</taxon>
        <taxon>Malpighiales</taxon>
        <taxon>Salicaceae</taxon>
        <taxon>Saliceae</taxon>
        <taxon>Populus</taxon>
    </lineage>
</organism>